<evidence type="ECO:0000313" key="3">
    <source>
        <dbReference type="Proteomes" id="UP000199144"/>
    </source>
</evidence>
<dbReference type="InterPro" id="IPR009799">
    <property type="entry name" value="EthD_dom"/>
</dbReference>
<dbReference type="SUPFAM" id="SSF54909">
    <property type="entry name" value="Dimeric alpha+beta barrel"/>
    <property type="match status" value="1"/>
</dbReference>
<gene>
    <name evidence="2" type="ORF">SAMN04488042_101560</name>
</gene>
<dbReference type="AlphaFoldDB" id="A0A1I4IDR9"/>
<accession>A0A1I4IDR9</accession>
<feature type="domain" description="EthD" evidence="1">
    <location>
        <begin position="19"/>
        <end position="89"/>
    </location>
</feature>
<dbReference type="EMBL" id="FOTQ01000001">
    <property type="protein sequence ID" value="SFL52518.1"/>
    <property type="molecule type" value="Genomic_DNA"/>
</dbReference>
<dbReference type="Pfam" id="PF07110">
    <property type="entry name" value="EthD"/>
    <property type="match status" value="1"/>
</dbReference>
<sequence length="102" mass="10600">MAVSLQVIYPVADGSTFDFDYYLSTHFDLVGEHMGPHIASTVVTKGVAGGPDTPAGYHAIATITFADQNAFKAAMAASGPVMADVPNFTNVKPDVLIGEVVA</sequence>
<dbReference type="GO" id="GO:0016491">
    <property type="term" value="F:oxidoreductase activity"/>
    <property type="evidence" value="ECO:0007669"/>
    <property type="project" value="InterPro"/>
</dbReference>
<dbReference type="OrthoDB" id="5343971at2"/>
<organism evidence="2 3">
    <name type="scientific">Shimia aestuarii</name>
    <dbReference type="NCBI Taxonomy" id="254406"/>
    <lineage>
        <taxon>Bacteria</taxon>
        <taxon>Pseudomonadati</taxon>
        <taxon>Pseudomonadota</taxon>
        <taxon>Alphaproteobacteria</taxon>
        <taxon>Rhodobacterales</taxon>
        <taxon>Roseobacteraceae</taxon>
    </lineage>
</organism>
<dbReference type="Gene3D" id="3.30.70.100">
    <property type="match status" value="1"/>
</dbReference>
<keyword evidence="3" id="KW-1185">Reference proteome</keyword>
<dbReference type="PANTHER" id="PTHR40260:SF2">
    <property type="entry name" value="BLR8190 PROTEIN"/>
    <property type="match status" value="1"/>
</dbReference>
<dbReference type="NCBIfam" id="TIGR02118">
    <property type="entry name" value="EthD family reductase"/>
    <property type="match status" value="1"/>
</dbReference>
<proteinExistence type="predicted"/>
<dbReference type="RefSeq" id="WP_093090656.1">
    <property type="nucleotide sequence ID" value="NZ_FOTQ01000001.1"/>
</dbReference>
<evidence type="ECO:0000259" key="1">
    <source>
        <dbReference type="Pfam" id="PF07110"/>
    </source>
</evidence>
<evidence type="ECO:0000313" key="2">
    <source>
        <dbReference type="EMBL" id="SFL52518.1"/>
    </source>
</evidence>
<reference evidence="2 3" key="1">
    <citation type="submission" date="2016-10" db="EMBL/GenBank/DDBJ databases">
        <authorList>
            <person name="de Groot N.N."/>
        </authorList>
    </citation>
    <scope>NUCLEOTIDE SEQUENCE [LARGE SCALE GENOMIC DNA]</scope>
    <source>
        <strain evidence="2 3">DSM 15283</strain>
    </source>
</reference>
<dbReference type="InterPro" id="IPR011008">
    <property type="entry name" value="Dimeric_a/b-barrel"/>
</dbReference>
<dbReference type="PANTHER" id="PTHR40260">
    <property type="entry name" value="BLR8190 PROTEIN"/>
    <property type="match status" value="1"/>
</dbReference>
<protein>
    <recommendedName>
        <fullName evidence="1">EthD domain-containing protein</fullName>
    </recommendedName>
</protein>
<name>A0A1I4IDR9_9RHOB</name>
<dbReference type="Proteomes" id="UP000199144">
    <property type="component" value="Unassembled WGS sequence"/>
</dbReference>